<accession>A0AAV4SQ96</accession>
<keyword evidence="2" id="KW-1185">Reference proteome</keyword>
<protein>
    <submittedName>
        <fullName evidence="1">Uncharacterized protein</fullName>
    </submittedName>
</protein>
<sequence>MKFGSKHGKLPKDQSSSWNVLSFSFNVSELNEVWFENIGMHTVGKGDRCPPPPSVRGGPLQQQSVKMDYLAKEMKMGI</sequence>
<comment type="caution">
    <text evidence="1">The sequence shown here is derived from an EMBL/GenBank/DDBJ whole genome shotgun (WGS) entry which is preliminary data.</text>
</comment>
<dbReference type="EMBL" id="BPLR01010064">
    <property type="protein sequence ID" value="GIY36578.1"/>
    <property type="molecule type" value="Genomic_DNA"/>
</dbReference>
<dbReference type="AlphaFoldDB" id="A0AAV4SQ96"/>
<proteinExistence type="predicted"/>
<evidence type="ECO:0000313" key="1">
    <source>
        <dbReference type="EMBL" id="GIY36578.1"/>
    </source>
</evidence>
<evidence type="ECO:0000313" key="2">
    <source>
        <dbReference type="Proteomes" id="UP001054945"/>
    </source>
</evidence>
<reference evidence="1 2" key="1">
    <citation type="submission" date="2021-06" db="EMBL/GenBank/DDBJ databases">
        <title>Caerostris extrusa draft genome.</title>
        <authorList>
            <person name="Kono N."/>
            <person name="Arakawa K."/>
        </authorList>
    </citation>
    <scope>NUCLEOTIDE SEQUENCE [LARGE SCALE GENOMIC DNA]</scope>
</reference>
<dbReference type="Proteomes" id="UP001054945">
    <property type="component" value="Unassembled WGS sequence"/>
</dbReference>
<name>A0AAV4SQ96_CAEEX</name>
<organism evidence="1 2">
    <name type="scientific">Caerostris extrusa</name>
    <name type="common">Bark spider</name>
    <name type="synonym">Caerostris bankana</name>
    <dbReference type="NCBI Taxonomy" id="172846"/>
    <lineage>
        <taxon>Eukaryota</taxon>
        <taxon>Metazoa</taxon>
        <taxon>Ecdysozoa</taxon>
        <taxon>Arthropoda</taxon>
        <taxon>Chelicerata</taxon>
        <taxon>Arachnida</taxon>
        <taxon>Araneae</taxon>
        <taxon>Araneomorphae</taxon>
        <taxon>Entelegynae</taxon>
        <taxon>Araneoidea</taxon>
        <taxon>Araneidae</taxon>
        <taxon>Caerostris</taxon>
    </lineage>
</organism>
<gene>
    <name evidence="1" type="ORF">CEXT_326661</name>
</gene>